<dbReference type="InterPro" id="IPR036249">
    <property type="entry name" value="Thioredoxin-like_sf"/>
</dbReference>
<comment type="similarity">
    <text evidence="2">Belongs to the selenoprotein M/F family.</text>
</comment>
<dbReference type="InterPro" id="IPR039992">
    <property type="entry name" value="Sep15_SelM"/>
</dbReference>
<sequence length="149" mass="16878">MNKIKNRGHLGHRVESAFNLSVVVLLFMFIGGSISVNIPQNSALQSTCHELGFTDALLCSTCDDFKEFVGDSDFYGECQKCCAEESNNEKKTFEFIEKKAADYKKLSVKYQSGSNPRLSLTDTNGKKEEINIESWKTENLEEYLKEQNL</sequence>
<dbReference type="PANTHER" id="PTHR13077">
    <property type="entry name" value="SELENOPROTEIN F"/>
    <property type="match status" value="1"/>
</dbReference>
<evidence type="ECO:0000256" key="4">
    <source>
        <dbReference type="ARBA" id="ARBA00022824"/>
    </source>
</evidence>
<accession>A0A8J4PY20</accession>
<gene>
    <name evidence="9" type="ORF">CYY_007145</name>
</gene>
<evidence type="ECO:0000256" key="7">
    <source>
        <dbReference type="SAM" id="Phobius"/>
    </source>
</evidence>
<feature type="domain" description="Selenoprotein F/M" evidence="8">
    <location>
        <begin position="80"/>
        <end position="146"/>
    </location>
</feature>
<proteinExistence type="inferred from homology"/>
<comment type="subcellular location">
    <subcellularLocation>
        <location evidence="1">Endoplasmic reticulum lumen</location>
    </subcellularLocation>
</comment>
<keyword evidence="10" id="KW-1185">Reference proteome</keyword>
<dbReference type="AlphaFoldDB" id="A0A8J4PY20"/>
<dbReference type="EMBL" id="AJWJ01000364">
    <property type="protein sequence ID" value="KAF2071546.1"/>
    <property type="molecule type" value="Genomic_DNA"/>
</dbReference>
<organism evidence="9 10">
    <name type="scientific">Polysphondylium violaceum</name>
    <dbReference type="NCBI Taxonomy" id="133409"/>
    <lineage>
        <taxon>Eukaryota</taxon>
        <taxon>Amoebozoa</taxon>
        <taxon>Evosea</taxon>
        <taxon>Eumycetozoa</taxon>
        <taxon>Dictyostelia</taxon>
        <taxon>Dictyosteliales</taxon>
        <taxon>Dictyosteliaceae</taxon>
        <taxon>Polysphondylium</taxon>
    </lineage>
</organism>
<keyword evidence="7" id="KW-0812">Transmembrane</keyword>
<dbReference type="InterPro" id="IPR014912">
    <property type="entry name" value="Sep15_SelM_dom"/>
</dbReference>
<evidence type="ECO:0000313" key="10">
    <source>
        <dbReference type="Proteomes" id="UP000695562"/>
    </source>
</evidence>
<keyword evidence="4" id="KW-0256">Endoplasmic reticulum</keyword>
<evidence type="ECO:0000313" key="9">
    <source>
        <dbReference type="EMBL" id="KAF2071546.1"/>
    </source>
</evidence>
<keyword evidence="7" id="KW-1133">Transmembrane helix</keyword>
<keyword evidence="5" id="KW-0712">Selenocysteine</keyword>
<dbReference type="OrthoDB" id="19100at2759"/>
<dbReference type="SUPFAM" id="SSF52833">
    <property type="entry name" value="Thioredoxin-like"/>
    <property type="match status" value="1"/>
</dbReference>
<dbReference type="InterPro" id="IPR038219">
    <property type="entry name" value="Sep15/SelM_sf"/>
</dbReference>
<protein>
    <recommendedName>
        <fullName evidence="6">Selenoprotein F</fullName>
    </recommendedName>
</protein>
<dbReference type="Gene3D" id="3.40.30.50">
    <property type="entry name" value="Sep15/SelM thioredoxin-like domain, active-site redox motif"/>
    <property type="match status" value="1"/>
</dbReference>
<evidence type="ECO:0000259" key="8">
    <source>
        <dbReference type="Pfam" id="PF08806"/>
    </source>
</evidence>
<evidence type="ECO:0000256" key="1">
    <source>
        <dbReference type="ARBA" id="ARBA00004319"/>
    </source>
</evidence>
<evidence type="ECO:0000256" key="2">
    <source>
        <dbReference type="ARBA" id="ARBA00005742"/>
    </source>
</evidence>
<reference evidence="9" key="1">
    <citation type="submission" date="2020-01" db="EMBL/GenBank/DDBJ databases">
        <title>Development of genomics and gene disruption for Polysphondylium violaceum indicates a role for the polyketide synthase stlB in stalk morphogenesis.</title>
        <authorList>
            <person name="Narita B."/>
            <person name="Kawabe Y."/>
            <person name="Kin K."/>
            <person name="Saito T."/>
            <person name="Gibbs R."/>
            <person name="Kuspa A."/>
            <person name="Muzny D."/>
            <person name="Queller D."/>
            <person name="Richards S."/>
            <person name="Strassman J."/>
            <person name="Sucgang R."/>
            <person name="Worley K."/>
            <person name="Schaap P."/>
        </authorList>
    </citation>
    <scope>NUCLEOTIDE SEQUENCE</scope>
    <source>
        <strain evidence="9">QSvi11</strain>
    </source>
</reference>
<comment type="caution">
    <text evidence="9">The sequence shown here is derived from an EMBL/GenBank/DDBJ whole genome shotgun (WGS) entry which is preliminary data.</text>
</comment>
<evidence type="ECO:0000256" key="3">
    <source>
        <dbReference type="ARBA" id="ARBA00022729"/>
    </source>
</evidence>
<dbReference type="Pfam" id="PF08806">
    <property type="entry name" value="Sep15_SelM"/>
    <property type="match status" value="1"/>
</dbReference>
<name>A0A8J4PY20_9MYCE</name>
<dbReference type="GO" id="GO:0016491">
    <property type="term" value="F:oxidoreductase activity"/>
    <property type="evidence" value="ECO:0007669"/>
    <property type="project" value="TreeGrafter"/>
</dbReference>
<dbReference type="PANTHER" id="PTHR13077:SF6">
    <property type="entry name" value="SELENOPROTEIN F"/>
    <property type="match status" value="1"/>
</dbReference>
<keyword evidence="7" id="KW-0472">Membrane</keyword>
<dbReference type="Proteomes" id="UP000695562">
    <property type="component" value="Unassembled WGS sequence"/>
</dbReference>
<evidence type="ECO:0000256" key="5">
    <source>
        <dbReference type="ARBA" id="ARBA00022933"/>
    </source>
</evidence>
<dbReference type="GO" id="GO:0005788">
    <property type="term" value="C:endoplasmic reticulum lumen"/>
    <property type="evidence" value="ECO:0007669"/>
    <property type="project" value="UniProtKB-SubCell"/>
</dbReference>
<feature type="transmembrane region" description="Helical" evidence="7">
    <location>
        <begin position="20"/>
        <end position="38"/>
    </location>
</feature>
<evidence type="ECO:0000256" key="6">
    <source>
        <dbReference type="ARBA" id="ARBA00040775"/>
    </source>
</evidence>
<keyword evidence="3" id="KW-0732">Signal</keyword>